<evidence type="ECO:0000313" key="2">
    <source>
        <dbReference type="EMBL" id="KAK0649099.1"/>
    </source>
</evidence>
<feature type="transmembrane region" description="Helical" evidence="1">
    <location>
        <begin position="106"/>
        <end position="126"/>
    </location>
</feature>
<name>A0AA40CU45_9PEZI</name>
<feature type="transmembrane region" description="Helical" evidence="1">
    <location>
        <begin position="203"/>
        <end position="227"/>
    </location>
</feature>
<reference evidence="2" key="1">
    <citation type="submission" date="2023-06" db="EMBL/GenBank/DDBJ databases">
        <title>Genome-scale phylogeny and comparative genomics of the fungal order Sordariales.</title>
        <authorList>
            <consortium name="Lawrence Berkeley National Laboratory"/>
            <person name="Hensen N."/>
            <person name="Bonometti L."/>
            <person name="Westerberg I."/>
            <person name="Brannstrom I.O."/>
            <person name="Guillou S."/>
            <person name="Cros-Aarteil S."/>
            <person name="Calhoun S."/>
            <person name="Haridas S."/>
            <person name="Kuo A."/>
            <person name="Mondo S."/>
            <person name="Pangilinan J."/>
            <person name="Riley R."/>
            <person name="Labutti K."/>
            <person name="Andreopoulos B."/>
            <person name="Lipzen A."/>
            <person name="Chen C."/>
            <person name="Yanf M."/>
            <person name="Daum C."/>
            <person name="Ng V."/>
            <person name="Clum A."/>
            <person name="Steindorff A."/>
            <person name="Ohm R."/>
            <person name="Martin F."/>
            <person name="Silar P."/>
            <person name="Natvig D."/>
            <person name="Lalanne C."/>
            <person name="Gautier V."/>
            <person name="Ament-Velasquez S.L."/>
            <person name="Kruys A."/>
            <person name="Hutchinson M.I."/>
            <person name="Powell A.J."/>
            <person name="Barry K."/>
            <person name="Miller A.N."/>
            <person name="Grigoriev I.V."/>
            <person name="Debuchy R."/>
            <person name="Gladieux P."/>
            <person name="Thoren M.H."/>
            <person name="Johannesson H."/>
        </authorList>
    </citation>
    <scope>NUCLEOTIDE SEQUENCE</scope>
    <source>
        <strain evidence="2">SMH2532-1</strain>
    </source>
</reference>
<proteinExistence type="predicted"/>
<feature type="transmembrane region" description="Helical" evidence="1">
    <location>
        <begin position="280"/>
        <end position="301"/>
    </location>
</feature>
<evidence type="ECO:0000313" key="3">
    <source>
        <dbReference type="Proteomes" id="UP001174936"/>
    </source>
</evidence>
<dbReference type="EMBL" id="JAULSV010000003">
    <property type="protein sequence ID" value="KAK0649099.1"/>
    <property type="molecule type" value="Genomic_DNA"/>
</dbReference>
<dbReference type="AlphaFoldDB" id="A0AA40CU45"/>
<feature type="transmembrane region" description="Helical" evidence="1">
    <location>
        <begin position="65"/>
        <end position="86"/>
    </location>
</feature>
<feature type="transmembrane region" description="Helical" evidence="1">
    <location>
        <begin position="313"/>
        <end position="336"/>
    </location>
</feature>
<keyword evidence="3" id="KW-1185">Reference proteome</keyword>
<organism evidence="2 3">
    <name type="scientific">Cercophora newfieldiana</name>
    <dbReference type="NCBI Taxonomy" id="92897"/>
    <lineage>
        <taxon>Eukaryota</taxon>
        <taxon>Fungi</taxon>
        <taxon>Dikarya</taxon>
        <taxon>Ascomycota</taxon>
        <taxon>Pezizomycotina</taxon>
        <taxon>Sordariomycetes</taxon>
        <taxon>Sordariomycetidae</taxon>
        <taxon>Sordariales</taxon>
        <taxon>Lasiosphaeriaceae</taxon>
        <taxon>Cercophora</taxon>
    </lineage>
</organism>
<keyword evidence="1" id="KW-0812">Transmembrane</keyword>
<protein>
    <submittedName>
        <fullName evidence="2">Uncharacterized protein</fullName>
    </submittedName>
</protein>
<sequence length="374" mass="41708">MTTLSPLTPLFPRQQDLSSLCTPHSTIITAFYKYNLIAIFLSLASNLLSYYLLRRRRPFRPGRATLSITGQIAFAILGAYLTGLVIQRSCPPGYRCPSAAYGLVVWATRPRATAGVFLVNLPFALWRRHSERRAANPVVAPVRFDNASYSLTHLNPKDQDQSHHHAWGPDPASYNPYHHAQHNLPTQAATTTVPPHRAERENLFLKTCITASMTELFLCFIGVPIYFLPASANTAPYQPDPKVNRFVCLFDIPSMYLETSSSRRHYTLCSPEANSTMGVAAIGMLGGFVLFALAVVAIAGVGCSRREKREEGYILPVWTVAWVPLVVATVFTWIMWVTFLKDTGDEEYCVGNMGQVDAVNIVQIVVMNIWRQVV</sequence>
<keyword evidence="1" id="KW-0472">Membrane</keyword>
<dbReference type="Proteomes" id="UP001174936">
    <property type="component" value="Unassembled WGS sequence"/>
</dbReference>
<accession>A0AA40CU45</accession>
<comment type="caution">
    <text evidence="2">The sequence shown here is derived from an EMBL/GenBank/DDBJ whole genome shotgun (WGS) entry which is preliminary data.</text>
</comment>
<feature type="transmembrane region" description="Helical" evidence="1">
    <location>
        <begin position="34"/>
        <end position="53"/>
    </location>
</feature>
<keyword evidence="1" id="KW-1133">Transmembrane helix</keyword>
<gene>
    <name evidence="2" type="ORF">B0T16DRAFT_456542</name>
</gene>
<evidence type="ECO:0000256" key="1">
    <source>
        <dbReference type="SAM" id="Phobius"/>
    </source>
</evidence>